<evidence type="ECO:0000256" key="16">
    <source>
        <dbReference type="ARBA" id="ARBA00023180"/>
    </source>
</evidence>
<keyword evidence="11" id="KW-0067">ATP-binding</keyword>
<evidence type="ECO:0000256" key="9">
    <source>
        <dbReference type="ARBA" id="ARBA00022741"/>
    </source>
</evidence>
<keyword evidence="4" id="KW-0245">EGF-like domain</keyword>
<evidence type="ECO:0000256" key="15">
    <source>
        <dbReference type="ARBA" id="ARBA00023170"/>
    </source>
</evidence>
<sequence>METANYAYWSTQTSIGNGFQMIFNQSGYMYLIARNRSILNQVFSNKVSTEDFYQRAIVDYDGFFRQYIYSKSLGSSAGNWPMAWSVLSSVPSNICLSIKGDTGSGACGFNSYCSLGGDQRKMCQCPPGYTFFDPEDVMKGCKQNFVPQSCDKASEEMNLLEFSEMINTDWPLSDYELYEAVSEDWCRQVCLTDCFCAVAVFRNGDCWKKRDPLSNGMFDPSIGGKALIKIRKDNSTISANSGSCEKKDSTLIHILSTLLGSSIFLNFLFLLATFIFLYRLNRKKPEKLQSETVMPAINLRSFTYNELEKITEKFKQELCSGAFGTVYKGILSFDSNEYVAVKRLDKRAREGEQELKAEVSAIGRTNHKNLVRLLGFCNEGQHRLLVYEYMSNGSLANYLFGNSRAEWRIRIQIAFGTARGLFYLHEECNTQIIHCDIKPQNILLDDSLTARISDFGLAKLLKTDQTQTTTAIRGTKGYVAPEWFKNLPITVKVDVYSFGILLLELVCCRKNFEVDAEEDQMILSDYAYDCFREGNLDLLVEKDEEAMNDMKRVKKFVMIAIWYIQEDPSLRPTMKKVAQMMEGAVEVSPPPDPTPFISSK</sequence>
<keyword evidence="10" id="KW-0418">Kinase</keyword>
<dbReference type="PANTHER" id="PTHR47976:SF47">
    <property type="entry name" value="RECEPTOR-LIKE SERINE_THREONINE-PROTEIN KINASE"/>
    <property type="match status" value="1"/>
</dbReference>
<keyword evidence="3" id="KW-0723">Serine/threonine-protein kinase</keyword>
<dbReference type="PROSITE" id="PS00108">
    <property type="entry name" value="PROTEIN_KINASE_ST"/>
    <property type="match status" value="1"/>
</dbReference>
<evidence type="ECO:0000259" key="20">
    <source>
        <dbReference type="PROSITE" id="PS50011"/>
    </source>
</evidence>
<dbReference type="PROSITE" id="PS50011">
    <property type="entry name" value="PROTEIN_KINASE_DOM"/>
    <property type="match status" value="1"/>
</dbReference>
<comment type="catalytic activity">
    <reaction evidence="17">
        <text>L-threonyl-[protein] + ATP = O-phospho-L-threonyl-[protein] + ADP + H(+)</text>
        <dbReference type="Rhea" id="RHEA:46608"/>
        <dbReference type="Rhea" id="RHEA-COMP:11060"/>
        <dbReference type="Rhea" id="RHEA-COMP:11605"/>
        <dbReference type="ChEBI" id="CHEBI:15378"/>
        <dbReference type="ChEBI" id="CHEBI:30013"/>
        <dbReference type="ChEBI" id="CHEBI:30616"/>
        <dbReference type="ChEBI" id="CHEBI:61977"/>
        <dbReference type="ChEBI" id="CHEBI:456216"/>
        <dbReference type="EC" id="2.7.11.1"/>
    </reaction>
</comment>
<evidence type="ECO:0000313" key="21">
    <source>
        <dbReference type="EMBL" id="KAK3205073.1"/>
    </source>
</evidence>
<dbReference type="FunFam" id="3.30.200.20:FF:000059">
    <property type="entry name" value="S-receptor-like serine/threonine-protein kinase"/>
    <property type="match status" value="1"/>
</dbReference>
<organism evidence="21 22">
    <name type="scientific">Dipteronia sinensis</name>
    <dbReference type="NCBI Taxonomy" id="43782"/>
    <lineage>
        <taxon>Eukaryota</taxon>
        <taxon>Viridiplantae</taxon>
        <taxon>Streptophyta</taxon>
        <taxon>Embryophyta</taxon>
        <taxon>Tracheophyta</taxon>
        <taxon>Spermatophyta</taxon>
        <taxon>Magnoliopsida</taxon>
        <taxon>eudicotyledons</taxon>
        <taxon>Gunneridae</taxon>
        <taxon>Pentapetalae</taxon>
        <taxon>rosids</taxon>
        <taxon>malvids</taxon>
        <taxon>Sapindales</taxon>
        <taxon>Sapindaceae</taxon>
        <taxon>Hippocastanoideae</taxon>
        <taxon>Acereae</taxon>
        <taxon>Dipteronia</taxon>
    </lineage>
</organism>
<evidence type="ECO:0000256" key="12">
    <source>
        <dbReference type="ARBA" id="ARBA00022989"/>
    </source>
</evidence>
<evidence type="ECO:0000256" key="2">
    <source>
        <dbReference type="ARBA" id="ARBA00012513"/>
    </source>
</evidence>
<keyword evidence="7" id="KW-0732">Signal</keyword>
<evidence type="ECO:0000256" key="17">
    <source>
        <dbReference type="ARBA" id="ARBA00047899"/>
    </source>
</evidence>
<name>A0AAE0A826_9ROSI</name>
<evidence type="ECO:0000256" key="1">
    <source>
        <dbReference type="ARBA" id="ARBA00004479"/>
    </source>
</evidence>
<evidence type="ECO:0000256" key="8">
    <source>
        <dbReference type="ARBA" id="ARBA00022734"/>
    </source>
</evidence>
<evidence type="ECO:0000256" key="3">
    <source>
        <dbReference type="ARBA" id="ARBA00022527"/>
    </source>
</evidence>
<protein>
    <recommendedName>
        <fullName evidence="2">non-specific serine/threonine protein kinase</fullName>
        <ecNumber evidence="2">2.7.11.1</ecNumber>
    </recommendedName>
</protein>
<dbReference type="Proteomes" id="UP001281410">
    <property type="component" value="Unassembled WGS sequence"/>
</dbReference>
<evidence type="ECO:0000256" key="11">
    <source>
        <dbReference type="ARBA" id="ARBA00022840"/>
    </source>
</evidence>
<dbReference type="InterPro" id="IPR051343">
    <property type="entry name" value="G-type_lectin_kinases/EP1-like"/>
</dbReference>
<feature type="transmembrane region" description="Helical" evidence="19">
    <location>
        <begin position="251"/>
        <end position="278"/>
    </location>
</feature>
<keyword evidence="15" id="KW-0675">Receptor</keyword>
<reference evidence="21" key="1">
    <citation type="journal article" date="2023" name="Plant J.">
        <title>Genome sequences and population genomics provide insights into the demographic history, inbreeding, and mutation load of two 'living fossil' tree species of Dipteronia.</title>
        <authorList>
            <person name="Feng Y."/>
            <person name="Comes H.P."/>
            <person name="Chen J."/>
            <person name="Zhu S."/>
            <person name="Lu R."/>
            <person name="Zhang X."/>
            <person name="Li P."/>
            <person name="Qiu J."/>
            <person name="Olsen K.M."/>
            <person name="Qiu Y."/>
        </authorList>
    </citation>
    <scope>NUCLEOTIDE SEQUENCE</scope>
    <source>
        <strain evidence="21">NBL</strain>
    </source>
</reference>
<keyword evidence="16" id="KW-0325">Glycoprotein</keyword>
<dbReference type="Gene3D" id="1.10.510.10">
    <property type="entry name" value="Transferase(Phosphotransferase) domain 1"/>
    <property type="match status" value="1"/>
</dbReference>
<dbReference type="AlphaFoldDB" id="A0AAE0A826"/>
<evidence type="ECO:0000256" key="14">
    <source>
        <dbReference type="ARBA" id="ARBA00023157"/>
    </source>
</evidence>
<dbReference type="GO" id="GO:0016020">
    <property type="term" value="C:membrane"/>
    <property type="evidence" value="ECO:0007669"/>
    <property type="project" value="UniProtKB-SubCell"/>
</dbReference>
<dbReference type="FunFam" id="1.10.510.10:FF:000237">
    <property type="entry name" value="G-type lectin S-receptor-like serine/threonine-protein kinase"/>
    <property type="match status" value="1"/>
</dbReference>
<keyword evidence="9" id="KW-0547">Nucleotide-binding</keyword>
<dbReference type="InterPro" id="IPR011009">
    <property type="entry name" value="Kinase-like_dom_sf"/>
</dbReference>
<evidence type="ECO:0000256" key="19">
    <source>
        <dbReference type="SAM" id="Phobius"/>
    </source>
</evidence>
<comment type="catalytic activity">
    <reaction evidence="18">
        <text>L-seryl-[protein] + ATP = O-phospho-L-seryl-[protein] + ADP + H(+)</text>
        <dbReference type="Rhea" id="RHEA:17989"/>
        <dbReference type="Rhea" id="RHEA-COMP:9863"/>
        <dbReference type="Rhea" id="RHEA-COMP:11604"/>
        <dbReference type="ChEBI" id="CHEBI:15378"/>
        <dbReference type="ChEBI" id="CHEBI:29999"/>
        <dbReference type="ChEBI" id="CHEBI:30616"/>
        <dbReference type="ChEBI" id="CHEBI:83421"/>
        <dbReference type="ChEBI" id="CHEBI:456216"/>
        <dbReference type="EC" id="2.7.11.1"/>
    </reaction>
</comment>
<evidence type="ECO:0000256" key="5">
    <source>
        <dbReference type="ARBA" id="ARBA00022679"/>
    </source>
</evidence>
<keyword evidence="22" id="KW-1185">Reference proteome</keyword>
<evidence type="ECO:0000256" key="18">
    <source>
        <dbReference type="ARBA" id="ARBA00048679"/>
    </source>
</evidence>
<dbReference type="PANTHER" id="PTHR47976">
    <property type="entry name" value="G-TYPE LECTIN S-RECEPTOR-LIKE SERINE/THREONINE-PROTEIN KINASE SD2-5"/>
    <property type="match status" value="1"/>
</dbReference>
<comment type="subcellular location">
    <subcellularLocation>
        <location evidence="1">Membrane</location>
        <topology evidence="1">Single-pass type I membrane protein</topology>
    </subcellularLocation>
</comment>
<evidence type="ECO:0000256" key="10">
    <source>
        <dbReference type="ARBA" id="ARBA00022777"/>
    </source>
</evidence>
<keyword evidence="5" id="KW-0808">Transferase</keyword>
<dbReference type="Gene3D" id="3.30.200.20">
    <property type="entry name" value="Phosphorylase Kinase, domain 1"/>
    <property type="match status" value="1"/>
</dbReference>
<evidence type="ECO:0000313" key="22">
    <source>
        <dbReference type="Proteomes" id="UP001281410"/>
    </source>
</evidence>
<keyword evidence="13 19" id="KW-0472">Membrane</keyword>
<keyword evidence="14" id="KW-1015">Disulfide bond</keyword>
<dbReference type="GO" id="GO:0030246">
    <property type="term" value="F:carbohydrate binding"/>
    <property type="evidence" value="ECO:0007669"/>
    <property type="project" value="UniProtKB-KW"/>
</dbReference>
<evidence type="ECO:0000256" key="13">
    <source>
        <dbReference type="ARBA" id="ARBA00023136"/>
    </source>
</evidence>
<dbReference type="CDD" id="cd01098">
    <property type="entry name" value="PAN_AP_plant"/>
    <property type="match status" value="1"/>
</dbReference>
<keyword evidence="12 19" id="KW-1133">Transmembrane helix</keyword>
<dbReference type="EMBL" id="JANJYJ010000006">
    <property type="protein sequence ID" value="KAK3205073.1"/>
    <property type="molecule type" value="Genomic_DNA"/>
</dbReference>
<dbReference type="SUPFAM" id="SSF56112">
    <property type="entry name" value="Protein kinase-like (PK-like)"/>
    <property type="match status" value="1"/>
</dbReference>
<accession>A0AAE0A826</accession>
<dbReference type="EC" id="2.7.11.1" evidence="2"/>
<keyword evidence="6 19" id="KW-0812">Transmembrane</keyword>
<dbReference type="Pfam" id="PF00069">
    <property type="entry name" value="Pkinase"/>
    <property type="match status" value="1"/>
</dbReference>
<dbReference type="SMART" id="SM00220">
    <property type="entry name" value="S_TKc"/>
    <property type="match status" value="1"/>
</dbReference>
<dbReference type="InterPro" id="IPR000719">
    <property type="entry name" value="Prot_kinase_dom"/>
</dbReference>
<dbReference type="GO" id="GO:0004674">
    <property type="term" value="F:protein serine/threonine kinase activity"/>
    <property type="evidence" value="ECO:0007669"/>
    <property type="project" value="UniProtKB-KW"/>
</dbReference>
<feature type="domain" description="Protein kinase" evidence="20">
    <location>
        <begin position="312"/>
        <end position="597"/>
    </location>
</feature>
<evidence type="ECO:0000256" key="7">
    <source>
        <dbReference type="ARBA" id="ARBA00022729"/>
    </source>
</evidence>
<dbReference type="GO" id="GO:0005524">
    <property type="term" value="F:ATP binding"/>
    <property type="evidence" value="ECO:0007669"/>
    <property type="project" value="UniProtKB-KW"/>
</dbReference>
<evidence type="ECO:0000256" key="4">
    <source>
        <dbReference type="ARBA" id="ARBA00022536"/>
    </source>
</evidence>
<proteinExistence type="predicted"/>
<comment type="caution">
    <text evidence="21">The sequence shown here is derived from an EMBL/GenBank/DDBJ whole genome shotgun (WGS) entry which is preliminary data.</text>
</comment>
<dbReference type="InterPro" id="IPR008271">
    <property type="entry name" value="Ser/Thr_kinase_AS"/>
</dbReference>
<keyword evidence="8" id="KW-0430">Lectin</keyword>
<gene>
    <name evidence="21" type="ORF">Dsin_019119</name>
</gene>
<evidence type="ECO:0000256" key="6">
    <source>
        <dbReference type="ARBA" id="ARBA00022692"/>
    </source>
</evidence>